<dbReference type="OrthoDB" id="410155at2759"/>
<dbReference type="AlphaFoldDB" id="A0A6G0YPN2"/>
<accession>A0A6G0YPN2</accession>
<gene>
    <name evidence="1" type="ORF">FWK35_00009214</name>
</gene>
<reference evidence="1 2" key="1">
    <citation type="submission" date="2019-08" db="EMBL/GenBank/DDBJ databases">
        <title>Whole genome of Aphis craccivora.</title>
        <authorList>
            <person name="Voronova N.V."/>
            <person name="Shulinski R.S."/>
            <person name="Bandarenka Y.V."/>
            <person name="Zhorov D.G."/>
            <person name="Warner D."/>
        </authorList>
    </citation>
    <scope>NUCLEOTIDE SEQUENCE [LARGE SCALE GENOMIC DNA]</scope>
    <source>
        <strain evidence="1">180601</strain>
        <tissue evidence="1">Whole Body</tissue>
    </source>
</reference>
<evidence type="ECO:0000313" key="1">
    <source>
        <dbReference type="EMBL" id="KAF0759492.1"/>
    </source>
</evidence>
<dbReference type="Proteomes" id="UP000478052">
    <property type="component" value="Unassembled WGS sequence"/>
</dbReference>
<dbReference type="EMBL" id="VUJU01002976">
    <property type="protein sequence ID" value="KAF0759492.1"/>
    <property type="molecule type" value="Genomic_DNA"/>
</dbReference>
<keyword evidence="2" id="KW-1185">Reference proteome</keyword>
<name>A0A6G0YPN2_APHCR</name>
<protein>
    <submittedName>
        <fullName evidence="1">Uncharacterized protein</fullName>
    </submittedName>
</protein>
<organism evidence="1 2">
    <name type="scientific">Aphis craccivora</name>
    <name type="common">Cowpea aphid</name>
    <dbReference type="NCBI Taxonomy" id="307492"/>
    <lineage>
        <taxon>Eukaryota</taxon>
        <taxon>Metazoa</taxon>
        <taxon>Ecdysozoa</taxon>
        <taxon>Arthropoda</taxon>
        <taxon>Hexapoda</taxon>
        <taxon>Insecta</taxon>
        <taxon>Pterygota</taxon>
        <taxon>Neoptera</taxon>
        <taxon>Paraneoptera</taxon>
        <taxon>Hemiptera</taxon>
        <taxon>Sternorrhyncha</taxon>
        <taxon>Aphidomorpha</taxon>
        <taxon>Aphidoidea</taxon>
        <taxon>Aphididae</taxon>
        <taxon>Aphidini</taxon>
        <taxon>Aphis</taxon>
        <taxon>Aphis</taxon>
    </lineage>
</organism>
<evidence type="ECO:0000313" key="2">
    <source>
        <dbReference type="Proteomes" id="UP000478052"/>
    </source>
</evidence>
<proteinExistence type="predicted"/>
<sequence>MIGIGLTGIIISPPSKPIFHRTGRQPDILDITLVSNLKAQLYQVANELDSDHVPVITTLYEQMKLIPQTPKLINRPINWDIFRENLNKNLSINRSHQNNKEIDTKIQHLTESIKNAIKSALLPENPKKSKPRENTSLPSHIQHLIKEKHKARNSLIPNKH</sequence>
<comment type="caution">
    <text evidence="1">The sequence shown here is derived from an EMBL/GenBank/DDBJ whole genome shotgun (WGS) entry which is preliminary data.</text>
</comment>